<protein>
    <recommendedName>
        <fullName evidence="2">IgGFc-binding protein N-terminal domain-containing protein</fullName>
    </recommendedName>
</protein>
<evidence type="ECO:0000256" key="1">
    <source>
        <dbReference type="SAM" id="SignalP"/>
    </source>
</evidence>
<dbReference type="Pfam" id="PF17517">
    <property type="entry name" value="IgGFc_binding"/>
    <property type="match status" value="1"/>
</dbReference>
<dbReference type="Proteomes" id="UP000184233">
    <property type="component" value="Unassembled WGS sequence"/>
</dbReference>
<dbReference type="EMBL" id="MKVH01000002">
    <property type="protein sequence ID" value="OJX61304.1"/>
    <property type="molecule type" value="Genomic_DNA"/>
</dbReference>
<comment type="caution">
    <text evidence="3">The sequence shown here is derived from an EMBL/GenBank/DDBJ whole genome shotgun (WGS) entry which is preliminary data.</text>
</comment>
<feature type="chain" id="PRO_5009895056" description="IgGFc-binding protein N-terminal domain-containing protein" evidence="1">
    <location>
        <begin position="27"/>
        <end position="717"/>
    </location>
</feature>
<name>A0A1M3L716_9BACT</name>
<dbReference type="InterPro" id="IPR035234">
    <property type="entry name" value="IgGFc-bd_N"/>
</dbReference>
<feature type="domain" description="IgGFc-binding protein N-terminal" evidence="2">
    <location>
        <begin position="144"/>
        <end position="466"/>
    </location>
</feature>
<proteinExistence type="predicted"/>
<dbReference type="AlphaFoldDB" id="A0A1M3L716"/>
<organism evidence="3 4">
    <name type="scientific">Candidatus Kapaibacterium thiocyanatum</name>
    <dbReference type="NCBI Taxonomy" id="1895771"/>
    <lineage>
        <taxon>Bacteria</taxon>
        <taxon>Pseudomonadati</taxon>
        <taxon>Candidatus Kapaibacteriota</taxon>
        <taxon>Candidatus Kapaibacteriia</taxon>
        <taxon>Candidatus Kapaibacteriales</taxon>
        <taxon>Candidatus Kapaibacteriaceae</taxon>
        <taxon>Candidatus Kapaibacterium</taxon>
    </lineage>
</organism>
<keyword evidence="1" id="KW-0732">Signal</keyword>
<gene>
    <name evidence="3" type="ORF">BGO89_01635</name>
</gene>
<dbReference type="PANTHER" id="PTHR46534">
    <property type="entry name" value="IGGFC_BINDING DOMAIN-CONTAINING PROTEIN"/>
    <property type="match status" value="1"/>
</dbReference>
<evidence type="ECO:0000313" key="3">
    <source>
        <dbReference type="EMBL" id="OJX61304.1"/>
    </source>
</evidence>
<evidence type="ECO:0000259" key="2">
    <source>
        <dbReference type="Pfam" id="PF17517"/>
    </source>
</evidence>
<dbReference type="STRING" id="1895771.BGO89_01635"/>
<feature type="signal peptide" evidence="1">
    <location>
        <begin position="1"/>
        <end position="26"/>
    </location>
</feature>
<accession>A0A1M3L716</accession>
<sequence length="717" mass="78068">MYTHHRFVSLTMIALLIMAASSYTSAQSLRDSKGTDFWLAFPPNDHASSQNPGLYIYITAERPTKATITGVQRSGAPFRMDVDLPNANEMVLVDLAYQDFELRSHDYVLDRQHDDERATPYSLHIVSDDEVTVYAASREFLTTDAWLVLPTDVLGIDHRIMSYPSLVTVTPNPFGGSTLSAFPSQFVVIATQDSTDITIDAVPGRTSMGPGGRRTTRLDKGETYLVQAWASETDLTDDLTGSLVRSTRPIAVISGHMRARAPLASTNTSRDILIEQVLPVDTWGKSCIVIPPRPPADAVYTNPNDAPLYRILGSENGTMVSINGQAPVRLDAGAWLEGLLRQPVVVSATSPVLCAIIDRSSSPTGTMNIRSGDPFLLIVPPTEQYLSGYTVANIEPQPGFTPFYNEHTLTVVCANGATSSLRVDGISPNVNYVPIPGTRHSYAHISVAYGSHTIVCDSAFGISIYGYGPAESYGYTGGMAFERLYKPYYVLKVNDIAGMPGDASTIAVTFEGVSDTAVYSAFHPERLSFRLQWNDALFVPDAGTSTRITASTFERTYTIDIDSLSGINVGDTLIRIPGRIVMGPMESDSSLLLEPTWYDDQDMSIGIRTIVDQGSITVDSLCRDGKVRLFDPSVAGSLRMEYVTGNDGRAAVMLHADRNVTVTMDVVDLLGRVIHGTRLSLVKGLPAVYDPQTIPSGPYWLRVSDGRVSEVVPGFMR</sequence>
<evidence type="ECO:0000313" key="4">
    <source>
        <dbReference type="Proteomes" id="UP000184233"/>
    </source>
</evidence>
<dbReference type="PANTHER" id="PTHR46534:SF1">
    <property type="entry name" value="IGGFC-BINDING PROTEIN N-TERMINAL DOMAIN-CONTAINING PROTEIN"/>
    <property type="match status" value="1"/>
</dbReference>
<reference evidence="3 4" key="1">
    <citation type="submission" date="2016-09" db="EMBL/GenBank/DDBJ databases">
        <title>Genome-resolved meta-omics ties microbial dynamics to process performance in biotechnology for thiocyanate degradation.</title>
        <authorList>
            <person name="Kantor R.S."/>
            <person name="Huddy R.J."/>
            <person name="Iyer R."/>
            <person name="Thomas B.C."/>
            <person name="Brown C.T."/>
            <person name="Anantharaman K."/>
            <person name="Tringe S."/>
            <person name="Hettich R.L."/>
            <person name="Harrison S.T."/>
            <person name="Banfield J.F."/>
        </authorList>
    </citation>
    <scope>NUCLEOTIDE SEQUENCE [LARGE SCALE GENOMIC DNA]</scope>
    <source>
        <strain evidence="3">59-99</strain>
    </source>
</reference>